<dbReference type="PROSITE" id="PS50072">
    <property type="entry name" value="CSA_PPIASE_2"/>
    <property type="match status" value="1"/>
</dbReference>
<feature type="signal peptide" evidence="4">
    <location>
        <begin position="1"/>
        <end position="24"/>
    </location>
</feature>
<dbReference type="GO" id="GO:0003755">
    <property type="term" value="F:peptidyl-prolyl cis-trans isomerase activity"/>
    <property type="evidence" value="ECO:0007669"/>
    <property type="project" value="UniProtKB-UniRule"/>
</dbReference>
<evidence type="ECO:0000313" key="7">
    <source>
        <dbReference type="Proteomes" id="UP000030853"/>
    </source>
</evidence>
<gene>
    <name evidence="6" type="ORF">QU24_15445</name>
</gene>
<dbReference type="GO" id="GO:0006457">
    <property type="term" value="P:protein folding"/>
    <property type="evidence" value="ECO:0007669"/>
    <property type="project" value="InterPro"/>
</dbReference>
<evidence type="ECO:0000313" key="6">
    <source>
        <dbReference type="EMBL" id="KHJ67196.1"/>
    </source>
</evidence>
<dbReference type="InterPro" id="IPR029000">
    <property type="entry name" value="Cyclophilin-like_dom_sf"/>
</dbReference>
<dbReference type="InterPro" id="IPR020892">
    <property type="entry name" value="Cyclophilin-type_PPIase_CS"/>
</dbReference>
<dbReference type="InterPro" id="IPR044665">
    <property type="entry name" value="E_coli_cyclophilin_A-like"/>
</dbReference>
<dbReference type="RefSeq" id="WP_034819591.1">
    <property type="nucleotide sequence ID" value="NZ_JTJJ01000055.1"/>
</dbReference>
<keyword evidence="4" id="KW-0732">Signal</keyword>
<evidence type="ECO:0000256" key="1">
    <source>
        <dbReference type="ARBA" id="ARBA00007365"/>
    </source>
</evidence>
<keyword evidence="3 4" id="KW-0413">Isomerase</keyword>
<accession>A0A0B1R6A9</accession>
<name>A0A0B1R6A9_9GAMM</name>
<sequence length="190" mass="20472">MFKRTLTAAVALLALSSVSATALAAKGDTHVLLTTSAGNIELELNNQKAPVSVKNFVDYVNNGFYNNTIFHRVIPGFMIQGGGFTTDMQQKQTVAPIKNEADNGLRNLRGTISMARTADKDSATSQFFLNVADNAFLDHGQRDFGYAVFGKVVKGQDVIDKIAQVPTKDVGPYQNVPSKPIVILSAKVLP</sequence>
<keyword evidence="2 4" id="KW-0697">Rotamase</keyword>
<dbReference type="AlphaFoldDB" id="A0A0B1R6A9"/>
<dbReference type="EC" id="5.2.1.8" evidence="4"/>
<dbReference type="InterPro" id="IPR002130">
    <property type="entry name" value="Cyclophilin-type_PPIase_dom"/>
</dbReference>
<evidence type="ECO:0000256" key="4">
    <source>
        <dbReference type="RuleBase" id="RU363019"/>
    </source>
</evidence>
<dbReference type="NCBIfam" id="NF008151">
    <property type="entry name" value="PRK10903.1"/>
    <property type="match status" value="1"/>
</dbReference>
<evidence type="ECO:0000256" key="2">
    <source>
        <dbReference type="ARBA" id="ARBA00023110"/>
    </source>
</evidence>
<dbReference type="PRINTS" id="PR00153">
    <property type="entry name" value="CSAPPISMRASE"/>
</dbReference>
<dbReference type="Gene3D" id="2.40.100.10">
    <property type="entry name" value="Cyclophilin-like"/>
    <property type="match status" value="1"/>
</dbReference>
<feature type="chain" id="PRO_5006513995" description="Peptidyl-prolyl cis-trans isomerase" evidence="4">
    <location>
        <begin position="25"/>
        <end position="190"/>
    </location>
</feature>
<dbReference type="PROSITE" id="PS00170">
    <property type="entry name" value="CSA_PPIASE_1"/>
    <property type="match status" value="1"/>
</dbReference>
<dbReference type="PANTHER" id="PTHR43246">
    <property type="entry name" value="PEPTIDYL-PROLYL CIS-TRANS ISOMERASE CYP38, CHLOROPLASTIC"/>
    <property type="match status" value="1"/>
</dbReference>
<proteinExistence type="inferred from homology"/>
<evidence type="ECO:0000259" key="5">
    <source>
        <dbReference type="PROSITE" id="PS50072"/>
    </source>
</evidence>
<comment type="function">
    <text evidence="4">PPIases accelerate the folding of proteins. It catalyzes the cis-trans isomerization of proline imidic peptide bonds in oligopeptides.</text>
</comment>
<reference evidence="6 7" key="1">
    <citation type="submission" date="2014-11" db="EMBL/GenBank/DDBJ databases">
        <title>Genome sequencing of Pantoea rodasii ND03.</title>
        <authorList>
            <person name="Muhamad Yunos N.Y."/>
            <person name="Chan K.-G."/>
        </authorList>
    </citation>
    <scope>NUCLEOTIDE SEQUENCE [LARGE SCALE GENOMIC DNA]</scope>
    <source>
        <strain evidence="6 7">ND03</strain>
    </source>
</reference>
<dbReference type="Pfam" id="PF00160">
    <property type="entry name" value="Pro_isomerase"/>
    <property type="match status" value="1"/>
</dbReference>
<feature type="domain" description="PPIase cyclophilin-type" evidence="5">
    <location>
        <begin position="35"/>
        <end position="188"/>
    </location>
</feature>
<comment type="catalytic activity">
    <reaction evidence="4">
        <text>[protein]-peptidylproline (omega=180) = [protein]-peptidylproline (omega=0)</text>
        <dbReference type="Rhea" id="RHEA:16237"/>
        <dbReference type="Rhea" id="RHEA-COMP:10747"/>
        <dbReference type="Rhea" id="RHEA-COMP:10748"/>
        <dbReference type="ChEBI" id="CHEBI:83833"/>
        <dbReference type="ChEBI" id="CHEBI:83834"/>
        <dbReference type="EC" id="5.2.1.8"/>
    </reaction>
</comment>
<dbReference type="SUPFAM" id="SSF50891">
    <property type="entry name" value="Cyclophilin-like"/>
    <property type="match status" value="1"/>
</dbReference>
<comment type="caution">
    <text evidence="6">The sequence shown here is derived from an EMBL/GenBank/DDBJ whole genome shotgun (WGS) entry which is preliminary data.</text>
</comment>
<comment type="similarity">
    <text evidence="1 4">Belongs to the cyclophilin-type PPIase family.</text>
</comment>
<protein>
    <recommendedName>
        <fullName evidence="4">Peptidyl-prolyl cis-trans isomerase</fullName>
        <shortName evidence="4">PPIase</shortName>
        <ecNumber evidence="4">5.2.1.8</ecNumber>
    </recommendedName>
</protein>
<evidence type="ECO:0000256" key="3">
    <source>
        <dbReference type="ARBA" id="ARBA00023235"/>
    </source>
</evidence>
<dbReference type="EMBL" id="JTJJ01000055">
    <property type="protein sequence ID" value="KHJ67196.1"/>
    <property type="molecule type" value="Genomic_DNA"/>
</dbReference>
<organism evidence="6 7">
    <name type="scientific">Pantoea rodasii</name>
    <dbReference type="NCBI Taxonomy" id="1076549"/>
    <lineage>
        <taxon>Bacteria</taxon>
        <taxon>Pseudomonadati</taxon>
        <taxon>Pseudomonadota</taxon>
        <taxon>Gammaproteobacteria</taxon>
        <taxon>Enterobacterales</taxon>
        <taxon>Erwiniaceae</taxon>
        <taxon>Pantoea</taxon>
    </lineage>
</organism>
<dbReference type="CDD" id="cd01920">
    <property type="entry name" value="cyclophilin_EcCYP_like"/>
    <property type="match status" value="1"/>
</dbReference>
<dbReference type="Proteomes" id="UP000030853">
    <property type="component" value="Unassembled WGS sequence"/>
</dbReference>